<reference evidence="2" key="1">
    <citation type="journal article" date="2022" name="Mol. Ecol. Resour.">
        <title>The genomes of chicory, endive, great burdock and yacon provide insights into Asteraceae palaeo-polyploidization history and plant inulin production.</title>
        <authorList>
            <person name="Fan W."/>
            <person name="Wang S."/>
            <person name="Wang H."/>
            <person name="Wang A."/>
            <person name="Jiang F."/>
            <person name="Liu H."/>
            <person name="Zhao H."/>
            <person name="Xu D."/>
            <person name="Zhang Y."/>
        </authorList>
    </citation>
    <scope>NUCLEOTIDE SEQUENCE [LARGE SCALE GENOMIC DNA]</scope>
    <source>
        <strain evidence="2">cv. Yunnan</strain>
    </source>
</reference>
<evidence type="ECO:0000313" key="2">
    <source>
        <dbReference type="Proteomes" id="UP001056120"/>
    </source>
</evidence>
<dbReference type="EMBL" id="CM042038">
    <property type="protein sequence ID" value="KAI3733129.1"/>
    <property type="molecule type" value="Genomic_DNA"/>
</dbReference>
<dbReference type="Proteomes" id="UP001056120">
    <property type="component" value="Linkage Group LG21"/>
</dbReference>
<organism evidence="1 2">
    <name type="scientific">Smallanthus sonchifolius</name>
    <dbReference type="NCBI Taxonomy" id="185202"/>
    <lineage>
        <taxon>Eukaryota</taxon>
        <taxon>Viridiplantae</taxon>
        <taxon>Streptophyta</taxon>
        <taxon>Embryophyta</taxon>
        <taxon>Tracheophyta</taxon>
        <taxon>Spermatophyta</taxon>
        <taxon>Magnoliopsida</taxon>
        <taxon>eudicotyledons</taxon>
        <taxon>Gunneridae</taxon>
        <taxon>Pentapetalae</taxon>
        <taxon>asterids</taxon>
        <taxon>campanulids</taxon>
        <taxon>Asterales</taxon>
        <taxon>Asteraceae</taxon>
        <taxon>Asteroideae</taxon>
        <taxon>Heliantheae alliance</taxon>
        <taxon>Millerieae</taxon>
        <taxon>Smallanthus</taxon>
    </lineage>
</organism>
<accession>A0ACB9CFU2</accession>
<proteinExistence type="predicted"/>
<reference evidence="1 2" key="2">
    <citation type="journal article" date="2022" name="Mol. Ecol. Resour.">
        <title>The genomes of chicory, endive, great burdock and yacon provide insights into Asteraceae paleo-polyploidization history and plant inulin production.</title>
        <authorList>
            <person name="Fan W."/>
            <person name="Wang S."/>
            <person name="Wang H."/>
            <person name="Wang A."/>
            <person name="Jiang F."/>
            <person name="Liu H."/>
            <person name="Zhao H."/>
            <person name="Xu D."/>
            <person name="Zhang Y."/>
        </authorList>
    </citation>
    <scope>NUCLEOTIDE SEQUENCE [LARGE SCALE GENOMIC DNA]</scope>
    <source>
        <strain evidence="2">cv. Yunnan</strain>
        <tissue evidence="1">Leaves</tissue>
    </source>
</reference>
<name>A0ACB9CFU2_9ASTR</name>
<gene>
    <name evidence="1" type="ORF">L1987_64347</name>
</gene>
<sequence length="89" mass="9733">MTTTRPPLSYPYYVCPKDDNLKPTIALGEGQTCLGMLHKAYESIEGGGIAKSSRLMNVYCSPVLIYVAPCLPSVTLSDDEKMTTFRLIG</sequence>
<keyword evidence="2" id="KW-1185">Reference proteome</keyword>
<comment type="caution">
    <text evidence="1">The sequence shown here is derived from an EMBL/GenBank/DDBJ whole genome shotgun (WGS) entry which is preliminary data.</text>
</comment>
<protein>
    <submittedName>
        <fullName evidence="1">Uncharacterized protein</fullName>
    </submittedName>
</protein>
<evidence type="ECO:0000313" key="1">
    <source>
        <dbReference type="EMBL" id="KAI3733129.1"/>
    </source>
</evidence>